<dbReference type="GO" id="GO:0008289">
    <property type="term" value="F:lipid binding"/>
    <property type="evidence" value="ECO:0007669"/>
    <property type="project" value="InterPro"/>
</dbReference>
<feature type="region of interest" description="Disordered" evidence="1">
    <location>
        <begin position="50"/>
        <end position="72"/>
    </location>
</feature>
<gene>
    <name evidence="3" type="ORF">Vbra_18626</name>
</gene>
<dbReference type="InParanoid" id="A0A0G4GSQ7"/>
<dbReference type="AlphaFoldDB" id="A0A0G4GSQ7"/>
<feature type="region of interest" description="Disordered" evidence="1">
    <location>
        <begin position="154"/>
        <end position="191"/>
    </location>
</feature>
<feature type="compositionally biased region" description="Low complexity" evidence="1">
    <location>
        <begin position="8"/>
        <end position="17"/>
    </location>
</feature>
<dbReference type="VEuPathDB" id="CryptoDB:Vbra_18626"/>
<feature type="region of interest" description="Disordered" evidence="1">
    <location>
        <begin position="84"/>
        <end position="106"/>
    </location>
</feature>
<keyword evidence="4" id="KW-1185">Reference proteome</keyword>
<feature type="domain" description="START" evidence="2">
    <location>
        <begin position="366"/>
        <end position="458"/>
    </location>
</feature>
<evidence type="ECO:0000256" key="1">
    <source>
        <dbReference type="SAM" id="MobiDB-lite"/>
    </source>
</evidence>
<feature type="region of interest" description="Disordered" evidence="1">
    <location>
        <begin position="1"/>
        <end position="36"/>
    </location>
</feature>
<dbReference type="InterPro" id="IPR023393">
    <property type="entry name" value="START-like_dom_sf"/>
</dbReference>
<organism evidence="3 4">
    <name type="scientific">Vitrella brassicaformis (strain CCMP3155)</name>
    <dbReference type="NCBI Taxonomy" id="1169540"/>
    <lineage>
        <taxon>Eukaryota</taxon>
        <taxon>Sar</taxon>
        <taxon>Alveolata</taxon>
        <taxon>Colpodellida</taxon>
        <taxon>Vitrellaceae</taxon>
        <taxon>Vitrella</taxon>
    </lineage>
</organism>
<dbReference type="Proteomes" id="UP000041254">
    <property type="component" value="Unassembled WGS sequence"/>
</dbReference>
<dbReference type="InterPro" id="IPR002913">
    <property type="entry name" value="START_lipid-bd_dom"/>
</dbReference>
<dbReference type="EMBL" id="CDMY01000791">
    <property type="protein sequence ID" value="CEM33723.1"/>
    <property type="molecule type" value="Genomic_DNA"/>
</dbReference>
<dbReference type="Pfam" id="PF01852">
    <property type="entry name" value="START"/>
    <property type="match status" value="1"/>
</dbReference>
<feature type="compositionally biased region" description="Polar residues" evidence="1">
    <location>
        <begin position="180"/>
        <end position="190"/>
    </location>
</feature>
<protein>
    <recommendedName>
        <fullName evidence="2">START domain-containing protein</fullName>
    </recommendedName>
</protein>
<dbReference type="SUPFAM" id="SSF55961">
    <property type="entry name" value="Bet v1-like"/>
    <property type="match status" value="1"/>
</dbReference>
<feature type="compositionally biased region" description="Low complexity" evidence="1">
    <location>
        <begin position="24"/>
        <end position="36"/>
    </location>
</feature>
<evidence type="ECO:0000313" key="4">
    <source>
        <dbReference type="Proteomes" id="UP000041254"/>
    </source>
</evidence>
<evidence type="ECO:0000259" key="2">
    <source>
        <dbReference type="Pfam" id="PF01852"/>
    </source>
</evidence>
<feature type="compositionally biased region" description="Basic and acidic residues" evidence="1">
    <location>
        <begin position="87"/>
        <end position="99"/>
    </location>
</feature>
<reference evidence="3 4" key="1">
    <citation type="submission" date="2014-11" db="EMBL/GenBank/DDBJ databases">
        <authorList>
            <person name="Zhu J."/>
            <person name="Qi W."/>
            <person name="Song R."/>
        </authorList>
    </citation>
    <scope>NUCLEOTIDE SEQUENCE [LARGE SCALE GENOMIC DNA]</scope>
</reference>
<dbReference type="OrthoDB" id="343140at2759"/>
<accession>A0A0G4GSQ7</accession>
<dbReference type="Gene3D" id="3.30.530.20">
    <property type="match status" value="1"/>
</dbReference>
<sequence>MPRTTDGIPSLPSSDSIPSPPSSPDTLASRPPLSPLALFPVKDGSPLCFMSISGHSPVSDDGDEAYGSGIPGSTMSNTYYSAAEWEQDPREKEAPEGHHPAPRARGCFPRFRRWSVGHAHQTRTPREDESTCRSSVPVDLATLVFARAQYDDPLEIHPGDQSLTPPPASPQSVREYVAQASDTPPSSKHNALSRVADCLRGARKRTISRVKSWIHHQEGSVFPRKSSANFEDHEDPAVWRNLDPNLQYRLRGFPSPFEPEEDRRLRDLYVQQGKKAIQEHLALKADTRGWKHAGTKGGVKCYRKEVTDHSLPVLVKGEVNFGKGPGVTPEDVIDFFTMIDPQLYNSELDISIHLRNWRVTSWPGVYVFYQSYKGMMGVPGRDFTIFLYREKIADDYYAFASQSIDWPRTEDMLHGRVTAHLLLGAMDARYDEEGNVILTAMYQADLRGSLPEWIKRMVAINSISWLGQAKTLYDKTWGKGKWAKA</sequence>
<dbReference type="CDD" id="cd00177">
    <property type="entry name" value="START"/>
    <property type="match status" value="1"/>
</dbReference>
<proteinExistence type="predicted"/>
<name>A0A0G4GSQ7_VITBC</name>
<evidence type="ECO:0000313" key="3">
    <source>
        <dbReference type="EMBL" id="CEM33723.1"/>
    </source>
</evidence>